<dbReference type="Pfam" id="PF08447">
    <property type="entry name" value="PAS_3"/>
    <property type="match status" value="1"/>
</dbReference>
<dbReference type="EC" id="2.7.13.3" evidence="2"/>
<dbReference type="CDD" id="cd00130">
    <property type="entry name" value="PAS"/>
    <property type="match status" value="1"/>
</dbReference>
<dbReference type="InterPro" id="IPR000700">
    <property type="entry name" value="PAS-assoc_C"/>
</dbReference>
<evidence type="ECO:0000256" key="10">
    <source>
        <dbReference type="ARBA" id="ARBA00022741"/>
    </source>
</evidence>
<evidence type="ECO:0000313" key="18">
    <source>
        <dbReference type="EMBL" id="SDE37314.1"/>
    </source>
</evidence>
<evidence type="ECO:0000256" key="1">
    <source>
        <dbReference type="ARBA" id="ARBA00000085"/>
    </source>
</evidence>
<evidence type="ECO:0000256" key="7">
    <source>
        <dbReference type="ARBA" id="ARBA00022643"/>
    </source>
</evidence>
<keyword evidence="4" id="KW-0597">Phosphoprotein</keyword>
<evidence type="ECO:0000256" key="11">
    <source>
        <dbReference type="ARBA" id="ARBA00022777"/>
    </source>
</evidence>
<protein>
    <recommendedName>
        <fullName evidence="2">histidine kinase</fullName>
        <ecNumber evidence="2">2.7.13.3</ecNumber>
    </recommendedName>
</protein>
<keyword evidence="12" id="KW-0067">ATP-binding</keyword>
<keyword evidence="13" id="KW-0157">Chromophore</keyword>
<evidence type="ECO:0000256" key="14">
    <source>
        <dbReference type="ARBA" id="ARBA00023026"/>
    </source>
</evidence>
<dbReference type="Gene3D" id="3.30.450.20">
    <property type="entry name" value="PAS domain"/>
    <property type="match status" value="1"/>
</dbReference>
<keyword evidence="10" id="KW-0547">Nucleotide-binding</keyword>
<feature type="transmembrane region" description="Helical" evidence="16">
    <location>
        <begin position="32"/>
        <end position="57"/>
    </location>
</feature>
<evidence type="ECO:0000256" key="4">
    <source>
        <dbReference type="ARBA" id="ARBA00022553"/>
    </source>
</evidence>
<name>A0A1G7CD62_9PROT</name>
<keyword evidence="16" id="KW-0472">Membrane</keyword>
<dbReference type="SMART" id="SM00086">
    <property type="entry name" value="PAC"/>
    <property type="match status" value="1"/>
</dbReference>
<reference evidence="18 19" key="1">
    <citation type="submission" date="2016-10" db="EMBL/GenBank/DDBJ databases">
        <authorList>
            <person name="de Groot N.N."/>
        </authorList>
    </citation>
    <scope>NUCLEOTIDE SEQUENCE [LARGE SCALE GENOMIC DNA]</scope>
    <source>
        <strain evidence="18 19">CPCC 100156</strain>
    </source>
</reference>
<dbReference type="Gene3D" id="3.30.565.10">
    <property type="entry name" value="Histidine kinase-like ATPase, C-terminal domain"/>
    <property type="match status" value="1"/>
</dbReference>
<dbReference type="InterPro" id="IPR013655">
    <property type="entry name" value="PAS_fold_3"/>
</dbReference>
<evidence type="ECO:0000259" key="17">
    <source>
        <dbReference type="PROSITE" id="PS50113"/>
    </source>
</evidence>
<keyword evidence="5" id="KW-0716">Sensory transduction</keyword>
<dbReference type="GO" id="GO:0009881">
    <property type="term" value="F:photoreceptor activity"/>
    <property type="evidence" value="ECO:0007669"/>
    <property type="project" value="UniProtKB-KW"/>
</dbReference>
<keyword evidence="15" id="KW-0675">Receptor</keyword>
<dbReference type="SMART" id="SM00911">
    <property type="entry name" value="HWE_HK"/>
    <property type="match status" value="1"/>
</dbReference>
<dbReference type="GO" id="GO:0005524">
    <property type="term" value="F:ATP binding"/>
    <property type="evidence" value="ECO:0007669"/>
    <property type="project" value="UniProtKB-KW"/>
</dbReference>
<dbReference type="STRING" id="938405.SAMN02927895_05233"/>
<gene>
    <name evidence="18" type="ORF">SAMN04487779_103113</name>
</gene>
<dbReference type="Pfam" id="PF07536">
    <property type="entry name" value="HWE_HK"/>
    <property type="match status" value="1"/>
</dbReference>
<evidence type="ECO:0000256" key="13">
    <source>
        <dbReference type="ARBA" id="ARBA00022991"/>
    </source>
</evidence>
<sequence>MDQSAAAMGAAGAAPHRPPDSIQGRRPRGLRLYLIGLVLAVLLPALGFGAAACWTALRSYRAAAEARLLDTARALSAVVDSEIAARRAALQVLAASSYLGSDGDLAAFDMLARSVGTAFGGWVTVLDRSLRPVVHTLTPAGGEMPGSGGGLGPGGGGVAVARVFETGQATVSDLAIGRNSGRLSAFVYVPALRDGSVHYVVGMPILPEHLAKLLQGQAPSGQGAVAITDRRGVMVARSEDHERLVGRSRPIRNDSEPRQVAGLLSGRQLLDGKAIRTAYHQLSSAPGWTVWVNEPEATFTRAWFSPVLALLGGGLLALGFGLALAVGLSQRVLRPVHALVRHAEQVATGWAPGASSPPVPDTPVAEFEALRVAGLRAEAALRSGNARLRLALTAAGLGSFEIDLRSWTATRTGHVLPATPDLPLIGFSLDHYFAEKVHPDDRDRVRAAVDAVAHGRLEHYRVEYRVRDRQDGWIWMESYGGVVEHDPANGVPLRIAGVSRDVTERKTVEARQRLLMREVDHRAKNALAVVQAAVRLAPRDDAAVFADAVEGRVAALARAQGLLAETGWSGTALRTLAERSLAGFVLAGAGQRGPVYELAGPAVDLAAAATQPLSLILHELATNAAKYGALSAPGGRVSLVWHLGHDAGLLRLHWEERGGPPLTRVPERRGFGSRVIHASVQDQLHGKVAMDWKAEGLVCDISLPLVHVQAPECPSESKMSNSNPL</sequence>
<dbReference type="InterPro" id="IPR036890">
    <property type="entry name" value="HATPase_C_sf"/>
</dbReference>
<keyword evidence="19" id="KW-1185">Reference proteome</keyword>
<keyword evidence="3" id="KW-0600">Photoreceptor protein</keyword>
<evidence type="ECO:0000256" key="15">
    <source>
        <dbReference type="ARBA" id="ARBA00023170"/>
    </source>
</evidence>
<dbReference type="PANTHER" id="PTHR41523:SF8">
    <property type="entry name" value="ETHYLENE RESPONSE SENSOR PROTEIN"/>
    <property type="match status" value="1"/>
</dbReference>
<keyword evidence="7" id="KW-0288">FMN</keyword>
<keyword evidence="9" id="KW-0677">Repeat</keyword>
<proteinExistence type="predicted"/>
<organism evidence="18 19">
    <name type="scientific">Belnapia rosea</name>
    <dbReference type="NCBI Taxonomy" id="938405"/>
    <lineage>
        <taxon>Bacteria</taxon>
        <taxon>Pseudomonadati</taxon>
        <taxon>Pseudomonadota</taxon>
        <taxon>Alphaproteobacteria</taxon>
        <taxon>Acetobacterales</taxon>
        <taxon>Roseomonadaceae</taxon>
        <taxon>Belnapia</taxon>
    </lineage>
</organism>
<evidence type="ECO:0000256" key="12">
    <source>
        <dbReference type="ARBA" id="ARBA00022840"/>
    </source>
</evidence>
<evidence type="ECO:0000256" key="2">
    <source>
        <dbReference type="ARBA" id="ARBA00012438"/>
    </source>
</evidence>
<dbReference type="InterPro" id="IPR035965">
    <property type="entry name" value="PAS-like_dom_sf"/>
</dbReference>
<keyword evidence="16" id="KW-1133">Transmembrane helix</keyword>
<dbReference type="Proteomes" id="UP000198925">
    <property type="component" value="Unassembled WGS sequence"/>
</dbReference>
<dbReference type="InterPro" id="IPR011102">
    <property type="entry name" value="Sig_transdc_His_kinase_HWE"/>
</dbReference>
<evidence type="ECO:0000256" key="8">
    <source>
        <dbReference type="ARBA" id="ARBA00022679"/>
    </source>
</evidence>
<dbReference type="InterPro" id="IPR001610">
    <property type="entry name" value="PAC"/>
</dbReference>
<keyword evidence="11" id="KW-0418">Kinase</keyword>
<feature type="transmembrane region" description="Helical" evidence="16">
    <location>
        <begin position="303"/>
        <end position="328"/>
    </location>
</feature>
<dbReference type="PROSITE" id="PS50113">
    <property type="entry name" value="PAC"/>
    <property type="match status" value="1"/>
</dbReference>
<evidence type="ECO:0000313" key="19">
    <source>
        <dbReference type="Proteomes" id="UP000198925"/>
    </source>
</evidence>
<dbReference type="NCBIfam" id="TIGR00229">
    <property type="entry name" value="sensory_box"/>
    <property type="match status" value="1"/>
</dbReference>
<keyword evidence="16" id="KW-0812">Transmembrane</keyword>
<evidence type="ECO:0000256" key="6">
    <source>
        <dbReference type="ARBA" id="ARBA00022630"/>
    </source>
</evidence>
<keyword evidence="14" id="KW-0843">Virulence</keyword>
<accession>A0A1G7CD62</accession>
<evidence type="ECO:0000256" key="16">
    <source>
        <dbReference type="SAM" id="Phobius"/>
    </source>
</evidence>
<keyword evidence="8" id="KW-0808">Transferase</keyword>
<dbReference type="EMBL" id="FMZX01000031">
    <property type="protein sequence ID" value="SDE37314.1"/>
    <property type="molecule type" value="Genomic_DNA"/>
</dbReference>
<dbReference type="SUPFAM" id="SSF55785">
    <property type="entry name" value="PYP-like sensor domain (PAS domain)"/>
    <property type="match status" value="1"/>
</dbReference>
<evidence type="ECO:0000256" key="5">
    <source>
        <dbReference type="ARBA" id="ARBA00022606"/>
    </source>
</evidence>
<comment type="catalytic activity">
    <reaction evidence="1">
        <text>ATP + protein L-histidine = ADP + protein N-phospho-L-histidine.</text>
        <dbReference type="EC" id="2.7.13.3"/>
    </reaction>
</comment>
<keyword evidence="6" id="KW-0285">Flavoprotein</keyword>
<dbReference type="GO" id="GO:0004673">
    <property type="term" value="F:protein histidine kinase activity"/>
    <property type="evidence" value="ECO:0007669"/>
    <property type="project" value="UniProtKB-EC"/>
</dbReference>
<evidence type="ECO:0000256" key="3">
    <source>
        <dbReference type="ARBA" id="ARBA00022543"/>
    </source>
</evidence>
<dbReference type="InterPro" id="IPR000014">
    <property type="entry name" value="PAS"/>
</dbReference>
<evidence type="ECO:0000256" key="9">
    <source>
        <dbReference type="ARBA" id="ARBA00022737"/>
    </source>
</evidence>
<dbReference type="AlphaFoldDB" id="A0A1G7CD62"/>
<feature type="domain" description="PAC" evidence="17">
    <location>
        <begin position="460"/>
        <end position="514"/>
    </location>
</feature>
<dbReference type="PANTHER" id="PTHR41523">
    <property type="entry name" value="TWO-COMPONENT SYSTEM SENSOR PROTEIN"/>
    <property type="match status" value="1"/>
</dbReference>